<dbReference type="Proteomes" id="UP001150603">
    <property type="component" value="Unassembled WGS sequence"/>
</dbReference>
<protein>
    <submittedName>
        <fullName evidence="1">NAD-dependent deacetylase hst3</fullName>
        <ecNumber evidence="1">4.4.1.36</ecNumber>
    </submittedName>
</protein>
<comment type="caution">
    <text evidence="1">The sequence shown here is derived from an EMBL/GenBank/DDBJ whole genome shotgun (WGS) entry which is preliminary data.</text>
</comment>
<gene>
    <name evidence="1" type="primary">HST3_1</name>
    <name evidence="1" type="ORF">FBU59_001644</name>
</gene>
<reference evidence="1" key="1">
    <citation type="submission" date="2022-07" db="EMBL/GenBank/DDBJ databases">
        <title>Phylogenomic reconstructions and comparative analyses of Kickxellomycotina fungi.</title>
        <authorList>
            <person name="Reynolds N.K."/>
            <person name="Stajich J.E."/>
            <person name="Barry K."/>
            <person name="Grigoriev I.V."/>
            <person name="Crous P."/>
            <person name="Smith M.E."/>
        </authorList>
    </citation>
    <scope>NUCLEOTIDE SEQUENCE</scope>
    <source>
        <strain evidence="1">NRRL 5244</strain>
    </source>
</reference>
<feature type="non-terminal residue" evidence="1">
    <location>
        <position position="1"/>
    </location>
</feature>
<proteinExistence type="predicted"/>
<dbReference type="EC" id="4.4.1.36" evidence="1"/>
<sequence>RANSARRRRQALDKTFTKAVQLHGDLENVVCTICFTKYPFTEQLAEEFREGAPPPCPHCKEIETLRDMVGKRSIAAGVLRPDIVLYNECHPQGDLIGALSEYDLRRRPDLLIVIGTSLKIPGVKRMVKEMSRCVQSCTVRAKRAGAGKAIFINRDDPPKGWDGVFDYFISGDSDEAVSHLPLTQEGAEEDRSAIAIKQRMAIGSICDLKSDSAPAVVLAEESEADSASESDAQVPVRRARSHRPKDTAVAKTAAKRKGRSQLRAKKLPKATESVKVKKTSSAGKRKASVPAKLTRSASAAAILST</sequence>
<keyword evidence="2" id="KW-1185">Reference proteome</keyword>
<dbReference type="EMBL" id="JANBPW010000770">
    <property type="protein sequence ID" value="KAJ1948335.1"/>
    <property type="molecule type" value="Genomic_DNA"/>
</dbReference>
<name>A0ACC1JDI9_9FUNG</name>
<accession>A0ACC1JDI9</accession>
<evidence type="ECO:0000313" key="2">
    <source>
        <dbReference type="Proteomes" id="UP001150603"/>
    </source>
</evidence>
<evidence type="ECO:0000313" key="1">
    <source>
        <dbReference type="EMBL" id="KAJ1948335.1"/>
    </source>
</evidence>
<organism evidence="1 2">
    <name type="scientific">Linderina macrospora</name>
    <dbReference type="NCBI Taxonomy" id="4868"/>
    <lineage>
        <taxon>Eukaryota</taxon>
        <taxon>Fungi</taxon>
        <taxon>Fungi incertae sedis</taxon>
        <taxon>Zoopagomycota</taxon>
        <taxon>Kickxellomycotina</taxon>
        <taxon>Kickxellomycetes</taxon>
        <taxon>Kickxellales</taxon>
        <taxon>Kickxellaceae</taxon>
        <taxon>Linderina</taxon>
    </lineage>
</organism>
<keyword evidence="1" id="KW-0456">Lyase</keyword>